<dbReference type="InterPro" id="IPR042092">
    <property type="entry name" value="PsdUridine_s_RsuA/RluB/E/F_cat"/>
</dbReference>
<dbReference type="SUPFAM" id="SSF55120">
    <property type="entry name" value="Pseudouridine synthase"/>
    <property type="match status" value="1"/>
</dbReference>
<dbReference type="GO" id="GO:0120159">
    <property type="term" value="F:rRNA pseudouridine synthase activity"/>
    <property type="evidence" value="ECO:0007669"/>
    <property type="project" value="UniProtKB-ARBA"/>
</dbReference>
<dbReference type="Gene3D" id="3.30.70.1560">
    <property type="entry name" value="Alpha-L RNA-binding motif"/>
    <property type="match status" value="1"/>
</dbReference>
<dbReference type="AlphaFoldDB" id="A0A316AQ97"/>
<evidence type="ECO:0000313" key="8">
    <source>
        <dbReference type="Proteomes" id="UP000254051"/>
    </source>
</evidence>
<organism evidence="7 8">
    <name type="scientific">Faecalicatena contorta</name>
    <dbReference type="NCBI Taxonomy" id="39482"/>
    <lineage>
        <taxon>Bacteria</taxon>
        <taxon>Bacillati</taxon>
        <taxon>Bacillota</taxon>
        <taxon>Clostridia</taxon>
        <taxon>Lachnospirales</taxon>
        <taxon>Lachnospiraceae</taxon>
        <taxon>Faecalicatena</taxon>
    </lineage>
</organism>
<dbReference type="InterPro" id="IPR002942">
    <property type="entry name" value="S4_RNA-bd"/>
</dbReference>
<dbReference type="OrthoDB" id="9807213at2"/>
<dbReference type="GO" id="GO:0005829">
    <property type="term" value="C:cytosol"/>
    <property type="evidence" value="ECO:0007669"/>
    <property type="project" value="UniProtKB-ARBA"/>
</dbReference>
<keyword evidence="3 5" id="KW-0413">Isomerase</keyword>
<dbReference type="InterPro" id="IPR050343">
    <property type="entry name" value="RsuA_PseudoU_synthase"/>
</dbReference>
<reference evidence="8" key="1">
    <citation type="submission" date="2017-07" db="EMBL/GenBank/DDBJ databases">
        <authorList>
            <person name="Varghese N."/>
            <person name="Submissions S."/>
        </authorList>
    </citation>
    <scope>NUCLEOTIDE SEQUENCE [LARGE SCALE GENOMIC DNA]</scope>
    <source>
        <strain evidence="8">NLAE-zl-C134</strain>
    </source>
</reference>
<evidence type="ECO:0000313" key="7">
    <source>
        <dbReference type="EMBL" id="SUQ12575.1"/>
    </source>
</evidence>
<dbReference type="PANTHER" id="PTHR47683">
    <property type="entry name" value="PSEUDOURIDINE SYNTHASE FAMILY PROTEIN-RELATED"/>
    <property type="match status" value="1"/>
</dbReference>
<dbReference type="Pfam" id="PF00849">
    <property type="entry name" value="PseudoU_synth_2"/>
    <property type="match status" value="1"/>
</dbReference>
<feature type="domain" description="RNA-binding S4" evidence="6">
    <location>
        <begin position="3"/>
        <end position="63"/>
    </location>
</feature>
<dbReference type="Proteomes" id="UP000254051">
    <property type="component" value="Unassembled WGS sequence"/>
</dbReference>
<dbReference type="InterPro" id="IPR006145">
    <property type="entry name" value="PsdUridine_synth_RsuA/RluA"/>
</dbReference>
<dbReference type="CDD" id="cd02553">
    <property type="entry name" value="PseudoU_synth_RsuA"/>
    <property type="match status" value="1"/>
</dbReference>
<dbReference type="EC" id="5.4.99.-" evidence="5"/>
<dbReference type="InterPro" id="IPR036986">
    <property type="entry name" value="S4_RNA-bd_sf"/>
</dbReference>
<evidence type="ECO:0000256" key="3">
    <source>
        <dbReference type="ARBA" id="ARBA00023235"/>
    </source>
</evidence>
<dbReference type="Gene3D" id="3.10.290.10">
    <property type="entry name" value="RNA-binding S4 domain"/>
    <property type="match status" value="1"/>
</dbReference>
<dbReference type="FunFam" id="3.30.70.1560:FF:000001">
    <property type="entry name" value="Pseudouridine synthase"/>
    <property type="match status" value="1"/>
</dbReference>
<sequence length="235" mass="26747">MKLRLDKYLADMGAGTRSEVKKAIVKGQVSIGGMVVKRPETKIDTEQDEVEYQGRSVSYVEYEYYMLNKPAGVVSATEDKKEQTVVDLIESRRRKDLFPVGRLDKDTEGLLLITNDGKMAHRLLSPKKHVDKVYYARIKGNVSQADVQAFSDGLDIGEKHRTLPAKLVILNADEISEIEVTIHEGKFHQVKRMFEAVEKEVLYLKRIRMGSLELDDTLLPGTYRKLTEKEISELC</sequence>
<dbReference type="InterPro" id="IPR020094">
    <property type="entry name" value="TruA/RsuA/RluB/E/F_N"/>
</dbReference>
<dbReference type="InterPro" id="IPR018496">
    <property type="entry name" value="PsdUridine_synth_RsuA/RluB_CS"/>
</dbReference>
<comment type="similarity">
    <text evidence="1 5">Belongs to the pseudouridine synthase RsuA family.</text>
</comment>
<protein>
    <recommendedName>
        <fullName evidence="5">Pseudouridine synthase</fullName>
        <ecNumber evidence="5">5.4.99.-</ecNumber>
    </recommendedName>
</protein>
<evidence type="ECO:0000256" key="4">
    <source>
        <dbReference type="PROSITE-ProRule" id="PRU00182"/>
    </source>
</evidence>
<proteinExistence type="inferred from homology"/>
<dbReference type="SMART" id="SM00363">
    <property type="entry name" value="S4"/>
    <property type="match status" value="1"/>
</dbReference>
<evidence type="ECO:0000256" key="2">
    <source>
        <dbReference type="ARBA" id="ARBA00022884"/>
    </source>
</evidence>
<dbReference type="Pfam" id="PF01479">
    <property type="entry name" value="S4"/>
    <property type="match status" value="1"/>
</dbReference>
<name>A0A316AQ97_9FIRM</name>
<evidence type="ECO:0000259" key="6">
    <source>
        <dbReference type="SMART" id="SM00363"/>
    </source>
</evidence>
<dbReference type="GO" id="GO:0003723">
    <property type="term" value="F:RNA binding"/>
    <property type="evidence" value="ECO:0007669"/>
    <property type="project" value="UniProtKB-KW"/>
</dbReference>
<dbReference type="InterPro" id="IPR000748">
    <property type="entry name" value="PsdUridine_synth_RsuA/RluB/E/F"/>
</dbReference>
<gene>
    <name evidence="7" type="ORF">SAMN05216529_101472</name>
</gene>
<dbReference type="PROSITE" id="PS50889">
    <property type="entry name" value="S4"/>
    <property type="match status" value="1"/>
</dbReference>
<dbReference type="SUPFAM" id="SSF55174">
    <property type="entry name" value="Alpha-L RNA-binding motif"/>
    <property type="match status" value="1"/>
</dbReference>
<evidence type="ECO:0000256" key="5">
    <source>
        <dbReference type="RuleBase" id="RU003887"/>
    </source>
</evidence>
<keyword evidence="2 4" id="KW-0694">RNA-binding</keyword>
<accession>A0A316AQ97</accession>
<evidence type="ECO:0000256" key="1">
    <source>
        <dbReference type="ARBA" id="ARBA00008348"/>
    </source>
</evidence>
<dbReference type="PANTHER" id="PTHR47683:SF4">
    <property type="entry name" value="PSEUDOURIDINE SYNTHASE"/>
    <property type="match status" value="1"/>
</dbReference>
<keyword evidence="8" id="KW-1185">Reference proteome</keyword>
<dbReference type="GO" id="GO:0000455">
    <property type="term" value="P:enzyme-directed rRNA pseudouridine synthesis"/>
    <property type="evidence" value="ECO:0007669"/>
    <property type="project" value="UniProtKB-ARBA"/>
</dbReference>
<dbReference type="CDD" id="cd00165">
    <property type="entry name" value="S4"/>
    <property type="match status" value="1"/>
</dbReference>
<dbReference type="NCBIfam" id="TIGR00093">
    <property type="entry name" value="pseudouridine synthase"/>
    <property type="match status" value="1"/>
</dbReference>
<dbReference type="PROSITE" id="PS01149">
    <property type="entry name" value="PSI_RSU"/>
    <property type="match status" value="1"/>
</dbReference>
<dbReference type="RefSeq" id="WP_109708588.1">
    <property type="nucleotide sequence ID" value="NZ_QGDS01000001.1"/>
</dbReference>
<dbReference type="EMBL" id="UHJJ01000001">
    <property type="protein sequence ID" value="SUQ12575.1"/>
    <property type="molecule type" value="Genomic_DNA"/>
</dbReference>
<dbReference type="Gene3D" id="3.30.70.580">
    <property type="entry name" value="Pseudouridine synthase I, catalytic domain, N-terminal subdomain"/>
    <property type="match status" value="1"/>
</dbReference>
<dbReference type="InterPro" id="IPR020103">
    <property type="entry name" value="PsdUridine_synth_cat_dom_sf"/>
</dbReference>